<organism evidence="1 2">
    <name type="scientific">Candidatus Sungbacteria bacterium RIFCSPLOWO2_01_FULL_59_16</name>
    <dbReference type="NCBI Taxonomy" id="1802280"/>
    <lineage>
        <taxon>Bacteria</taxon>
        <taxon>Candidatus Sungiibacteriota</taxon>
    </lineage>
</organism>
<dbReference type="Proteomes" id="UP000176705">
    <property type="component" value="Unassembled WGS sequence"/>
</dbReference>
<comment type="caution">
    <text evidence="1">The sequence shown here is derived from an EMBL/GenBank/DDBJ whole genome shotgun (WGS) entry which is preliminary data.</text>
</comment>
<evidence type="ECO:0000313" key="1">
    <source>
        <dbReference type="EMBL" id="OHA09517.1"/>
    </source>
</evidence>
<gene>
    <name evidence="1" type="ORF">A3B37_00835</name>
</gene>
<proteinExistence type="predicted"/>
<sequence length="170" mass="20014">MRLVVPLSIFRWPLAGILLSIAADASDVMIFEVTGYGFFGGMYHHLDKVFDIYYLFFAWLVARKWHDVLARRTAALLFWWRALGVAAFELTGWRPIFLIAPSIFENFYIFRAVAVKIQPSFAFTARSMLIALLMVGIPKIAQEYVMHFKYIDQVWNFIRDYFFWWLYQGG</sequence>
<accession>A0A1G2LD23</accession>
<reference evidence="1 2" key="1">
    <citation type="journal article" date="2016" name="Nat. Commun.">
        <title>Thousands of microbial genomes shed light on interconnected biogeochemical processes in an aquifer system.</title>
        <authorList>
            <person name="Anantharaman K."/>
            <person name="Brown C.T."/>
            <person name="Hug L.A."/>
            <person name="Sharon I."/>
            <person name="Castelle C.J."/>
            <person name="Probst A.J."/>
            <person name="Thomas B.C."/>
            <person name="Singh A."/>
            <person name="Wilkins M.J."/>
            <person name="Karaoz U."/>
            <person name="Brodie E.L."/>
            <person name="Williams K.H."/>
            <person name="Hubbard S.S."/>
            <person name="Banfield J.F."/>
        </authorList>
    </citation>
    <scope>NUCLEOTIDE SEQUENCE [LARGE SCALE GENOMIC DNA]</scope>
</reference>
<dbReference type="AlphaFoldDB" id="A0A1G2LD23"/>
<dbReference type="EMBL" id="MHQS01000001">
    <property type="protein sequence ID" value="OHA09517.1"/>
    <property type="molecule type" value="Genomic_DNA"/>
</dbReference>
<name>A0A1G2LD23_9BACT</name>
<evidence type="ECO:0000313" key="2">
    <source>
        <dbReference type="Proteomes" id="UP000176705"/>
    </source>
</evidence>
<protein>
    <submittedName>
        <fullName evidence="1">Uncharacterized protein</fullName>
    </submittedName>
</protein>